<dbReference type="InterPro" id="IPR006385">
    <property type="entry name" value="HAD_hydro_SerB1"/>
</dbReference>
<dbReference type="GO" id="GO:0006654">
    <property type="term" value="P:phosphatidic acid biosynthetic process"/>
    <property type="evidence" value="ECO:0007669"/>
    <property type="project" value="TreeGrafter"/>
</dbReference>
<dbReference type="Gene3D" id="3.40.50.1000">
    <property type="entry name" value="HAD superfamily/HAD-like"/>
    <property type="match status" value="1"/>
</dbReference>
<dbReference type="Pfam" id="PF12710">
    <property type="entry name" value="HAD"/>
    <property type="match status" value="1"/>
</dbReference>
<dbReference type="Gene3D" id="1.20.1440.100">
    <property type="entry name" value="SG protein - dephosphorylation function"/>
    <property type="match status" value="1"/>
</dbReference>
<dbReference type="EMBL" id="JAAXOO010000003">
    <property type="protein sequence ID" value="NKY34116.1"/>
    <property type="molecule type" value="Genomic_DNA"/>
</dbReference>
<dbReference type="GO" id="GO:0016787">
    <property type="term" value="F:hydrolase activity"/>
    <property type="evidence" value="ECO:0007669"/>
    <property type="project" value="UniProtKB-KW"/>
</dbReference>
<dbReference type="Proteomes" id="UP000565715">
    <property type="component" value="Unassembled WGS sequence"/>
</dbReference>
<dbReference type="InterPro" id="IPR023214">
    <property type="entry name" value="HAD_sf"/>
</dbReference>
<dbReference type="RefSeq" id="WP_084471169.1">
    <property type="nucleotide sequence ID" value="NZ_JAAXOO010000003.1"/>
</dbReference>
<comment type="caution">
    <text evidence="4">The sequence shown here is derived from an EMBL/GenBank/DDBJ whole genome shotgun (WGS) entry which is preliminary data.</text>
</comment>
<dbReference type="CDD" id="cd07989">
    <property type="entry name" value="LPLAT_AGPAT-like"/>
    <property type="match status" value="1"/>
</dbReference>
<dbReference type="PANTHER" id="PTHR10434:SF11">
    <property type="entry name" value="1-ACYL-SN-GLYCEROL-3-PHOSPHATE ACYLTRANSFERASE"/>
    <property type="match status" value="1"/>
</dbReference>
<evidence type="ECO:0000313" key="4">
    <source>
        <dbReference type="EMBL" id="NKY34116.1"/>
    </source>
</evidence>
<keyword evidence="4" id="KW-0378">Hydrolase</keyword>
<keyword evidence="2" id="KW-0012">Acyltransferase</keyword>
<dbReference type="NCBIfam" id="TIGR01488">
    <property type="entry name" value="HAD-SF-IB"/>
    <property type="match status" value="1"/>
</dbReference>
<protein>
    <submittedName>
        <fullName evidence="4">HAD-IB family hydrolase</fullName>
    </submittedName>
</protein>
<dbReference type="PANTHER" id="PTHR10434">
    <property type="entry name" value="1-ACYL-SN-GLYCEROL-3-PHOSPHATE ACYLTRANSFERASE"/>
    <property type="match status" value="1"/>
</dbReference>
<dbReference type="SUPFAM" id="SSF69593">
    <property type="entry name" value="Glycerol-3-phosphate (1)-acyltransferase"/>
    <property type="match status" value="1"/>
</dbReference>
<dbReference type="GO" id="GO:0003841">
    <property type="term" value="F:1-acylglycerol-3-phosphate O-acyltransferase activity"/>
    <property type="evidence" value="ECO:0007669"/>
    <property type="project" value="TreeGrafter"/>
</dbReference>
<accession>A0A846XHH2</accession>
<sequence>MTGVNTLGKSVRTMLRAIPDAPGGPHTAAFFDFDGTLLEGIGPLRSGTSRTAGGNHTAALLRGLSGRKNDAHRASVRRMISETWRGRPVADLVSAEERLCHDHLSRNLYPEAWELVHAHRRAGHTVVLATSATPFQARILSRELGIEHLLCTEPAVADGRFTGAIAGEIVWGSDKADLVEKFAAAHDIDLANSFAYSNGGADIPLLRSTGHPVAVNPDRGLAAAATAGGWPVLRFESRRNSPRHIARTLLGALAVIGAAGAAFLCSPNSDPRTKRQRLLRWAPTAAFRCAGIRVHVTDTANALATRPAVFVFNHQSKLDALIVPYLVGDSFTPVVTRKAQRYPIFGRILGAAGSLFIDRSTPGGAQQALNSLATELHAGNSVAISPEGRISPTPRLQSFKKGAFHLATQAQVPIVPIVIRNAGRAMWRNALTVRPETIEVVILEPIDTADWTPETLNEEIAAVRRRYLEALGTNPC</sequence>
<proteinExistence type="predicted"/>
<evidence type="ECO:0000259" key="3">
    <source>
        <dbReference type="SMART" id="SM00563"/>
    </source>
</evidence>
<dbReference type="NCBIfam" id="TIGR01490">
    <property type="entry name" value="HAD-SF-IB-hyp1"/>
    <property type="match status" value="1"/>
</dbReference>
<organism evidence="4 5">
    <name type="scientific">Nocardia speluncae</name>
    <dbReference type="NCBI Taxonomy" id="419477"/>
    <lineage>
        <taxon>Bacteria</taxon>
        <taxon>Bacillati</taxon>
        <taxon>Actinomycetota</taxon>
        <taxon>Actinomycetes</taxon>
        <taxon>Mycobacteriales</taxon>
        <taxon>Nocardiaceae</taxon>
        <taxon>Nocardia</taxon>
    </lineage>
</organism>
<keyword evidence="5" id="KW-1185">Reference proteome</keyword>
<evidence type="ECO:0000256" key="1">
    <source>
        <dbReference type="ARBA" id="ARBA00022679"/>
    </source>
</evidence>
<dbReference type="SMART" id="SM00563">
    <property type="entry name" value="PlsC"/>
    <property type="match status" value="1"/>
</dbReference>
<dbReference type="CDD" id="cd02612">
    <property type="entry name" value="HAD_PGPPase"/>
    <property type="match status" value="1"/>
</dbReference>
<dbReference type="InterPro" id="IPR002123">
    <property type="entry name" value="Plipid/glycerol_acylTrfase"/>
</dbReference>
<evidence type="ECO:0000313" key="5">
    <source>
        <dbReference type="Proteomes" id="UP000565715"/>
    </source>
</evidence>
<dbReference type="InterPro" id="IPR036412">
    <property type="entry name" value="HAD-like_sf"/>
</dbReference>
<dbReference type="SUPFAM" id="SSF56784">
    <property type="entry name" value="HAD-like"/>
    <property type="match status" value="1"/>
</dbReference>
<reference evidence="4 5" key="1">
    <citation type="submission" date="2020-04" db="EMBL/GenBank/DDBJ databases">
        <title>MicrobeNet Type strains.</title>
        <authorList>
            <person name="Nicholson A.C."/>
        </authorList>
    </citation>
    <scope>NUCLEOTIDE SEQUENCE [LARGE SCALE GENOMIC DNA]</scope>
    <source>
        <strain evidence="4 5">DSM 45078</strain>
    </source>
</reference>
<feature type="domain" description="Phospholipid/glycerol acyltransferase" evidence="3">
    <location>
        <begin position="308"/>
        <end position="422"/>
    </location>
</feature>
<dbReference type="AlphaFoldDB" id="A0A846XHH2"/>
<dbReference type="Pfam" id="PF01553">
    <property type="entry name" value="Acyltransferase"/>
    <property type="match status" value="1"/>
</dbReference>
<name>A0A846XHH2_9NOCA</name>
<keyword evidence="1" id="KW-0808">Transferase</keyword>
<gene>
    <name evidence="4" type="ORF">HGA13_13655</name>
</gene>
<evidence type="ECO:0000256" key="2">
    <source>
        <dbReference type="ARBA" id="ARBA00023315"/>
    </source>
</evidence>